<dbReference type="InterPro" id="IPR020574">
    <property type="entry name" value="Ribosomal_uS9_CS"/>
</dbReference>
<dbReference type="PANTHER" id="PTHR21569">
    <property type="entry name" value="RIBOSOMAL PROTEIN S9"/>
    <property type="match status" value="1"/>
</dbReference>
<dbReference type="PANTHER" id="PTHR21569:SF1">
    <property type="entry name" value="SMALL RIBOSOMAL SUBUNIT PROTEIN US9M"/>
    <property type="match status" value="1"/>
</dbReference>
<proteinExistence type="inferred from homology"/>
<dbReference type="GO" id="GO:0022627">
    <property type="term" value="C:cytosolic small ribosomal subunit"/>
    <property type="evidence" value="ECO:0007669"/>
    <property type="project" value="TreeGrafter"/>
</dbReference>
<sequence length="128" mass="14693">MEEYITVGRRKQSVARVRMTPGSGKIVVNGKEMLDYFKRETLLMDIMQPLEVTENVESFDFRIRVNGGGLSGQAGAVRLGIARALVAYSEDFRPALKREGFMTRDPRETERKKYGLAKARKRFQFSKR</sequence>
<dbReference type="InterPro" id="IPR000754">
    <property type="entry name" value="Ribosomal_uS9"/>
</dbReference>
<dbReference type="InterPro" id="IPR014721">
    <property type="entry name" value="Ribsml_uS5_D2-typ_fold_subgr"/>
</dbReference>
<gene>
    <name evidence="5" type="primary">rpsI</name>
    <name evidence="7" type="ORF">ENJ10_00575</name>
</gene>
<organism evidence="7">
    <name type="scientific">Caldithrix abyssi</name>
    <dbReference type="NCBI Taxonomy" id="187145"/>
    <lineage>
        <taxon>Bacteria</taxon>
        <taxon>Pseudomonadati</taxon>
        <taxon>Calditrichota</taxon>
        <taxon>Calditrichia</taxon>
        <taxon>Calditrichales</taxon>
        <taxon>Calditrichaceae</taxon>
        <taxon>Caldithrix</taxon>
    </lineage>
</organism>
<evidence type="ECO:0000256" key="2">
    <source>
        <dbReference type="ARBA" id="ARBA00022980"/>
    </source>
</evidence>
<dbReference type="Gene3D" id="3.30.230.10">
    <property type="match status" value="1"/>
</dbReference>
<dbReference type="EMBL" id="DRLD01000018">
    <property type="protein sequence ID" value="HED09157.1"/>
    <property type="molecule type" value="Genomic_DNA"/>
</dbReference>
<evidence type="ECO:0000256" key="1">
    <source>
        <dbReference type="ARBA" id="ARBA00005251"/>
    </source>
</evidence>
<dbReference type="GO" id="GO:0003735">
    <property type="term" value="F:structural constituent of ribosome"/>
    <property type="evidence" value="ECO:0007669"/>
    <property type="project" value="InterPro"/>
</dbReference>
<evidence type="ECO:0000256" key="6">
    <source>
        <dbReference type="RuleBase" id="RU003815"/>
    </source>
</evidence>
<evidence type="ECO:0000256" key="4">
    <source>
        <dbReference type="ARBA" id="ARBA00035259"/>
    </source>
</evidence>
<evidence type="ECO:0000256" key="3">
    <source>
        <dbReference type="ARBA" id="ARBA00023274"/>
    </source>
</evidence>
<accession>A0A7V1LKF7</accession>
<keyword evidence="2 5" id="KW-0689">Ribosomal protein</keyword>
<comment type="similarity">
    <text evidence="1 5 6">Belongs to the universal ribosomal protein uS9 family.</text>
</comment>
<dbReference type="FunFam" id="3.30.230.10:FF:000001">
    <property type="entry name" value="30S ribosomal protein S9"/>
    <property type="match status" value="1"/>
</dbReference>
<dbReference type="AlphaFoldDB" id="A0A7V1LKF7"/>
<dbReference type="Proteomes" id="UP000886005">
    <property type="component" value="Unassembled WGS sequence"/>
</dbReference>
<dbReference type="SUPFAM" id="SSF54211">
    <property type="entry name" value="Ribosomal protein S5 domain 2-like"/>
    <property type="match status" value="1"/>
</dbReference>
<dbReference type="PROSITE" id="PS00360">
    <property type="entry name" value="RIBOSOMAL_S9"/>
    <property type="match status" value="1"/>
</dbReference>
<comment type="caution">
    <text evidence="7">The sequence shown here is derived from an EMBL/GenBank/DDBJ whole genome shotgun (WGS) entry which is preliminary data.</text>
</comment>
<protein>
    <recommendedName>
        <fullName evidence="4 5">Small ribosomal subunit protein uS9</fullName>
    </recommendedName>
</protein>
<dbReference type="InterPro" id="IPR020568">
    <property type="entry name" value="Ribosomal_Su5_D2-typ_SF"/>
</dbReference>
<evidence type="ECO:0000313" key="7">
    <source>
        <dbReference type="EMBL" id="HED09157.1"/>
    </source>
</evidence>
<dbReference type="HAMAP" id="MF_00532_B">
    <property type="entry name" value="Ribosomal_uS9_B"/>
    <property type="match status" value="1"/>
</dbReference>
<evidence type="ECO:0000256" key="5">
    <source>
        <dbReference type="HAMAP-Rule" id="MF_00532"/>
    </source>
</evidence>
<dbReference type="GO" id="GO:0003723">
    <property type="term" value="F:RNA binding"/>
    <property type="evidence" value="ECO:0007669"/>
    <property type="project" value="TreeGrafter"/>
</dbReference>
<keyword evidence="3 5" id="KW-0687">Ribonucleoprotein</keyword>
<name>A0A7V1LKF7_CALAY</name>
<dbReference type="GO" id="GO:0006412">
    <property type="term" value="P:translation"/>
    <property type="evidence" value="ECO:0007669"/>
    <property type="project" value="UniProtKB-UniRule"/>
</dbReference>
<dbReference type="NCBIfam" id="NF001099">
    <property type="entry name" value="PRK00132.1"/>
    <property type="match status" value="1"/>
</dbReference>
<dbReference type="Pfam" id="PF00380">
    <property type="entry name" value="Ribosomal_S9"/>
    <property type="match status" value="1"/>
</dbReference>
<reference evidence="7" key="1">
    <citation type="journal article" date="2020" name="mSystems">
        <title>Genome- and Community-Level Interaction Insights into Carbon Utilization and Element Cycling Functions of Hydrothermarchaeota in Hydrothermal Sediment.</title>
        <authorList>
            <person name="Zhou Z."/>
            <person name="Liu Y."/>
            <person name="Xu W."/>
            <person name="Pan J."/>
            <person name="Luo Z.H."/>
            <person name="Li M."/>
        </authorList>
    </citation>
    <scope>NUCLEOTIDE SEQUENCE [LARGE SCALE GENOMIC DNA]</scope>
    <source>
        <strain evidence="7">HyVt-456</strain>
    </source>
</reference>
<dbReference type="InterPro" id="IPR023035">
    <property type="entry name" value="Ribosomal_uS9_bac/plastid"/>
</dbReference>